<dbReference type="Proteomes" id="UP000436006">
    <property type="component" value="Unassembled WGS sequence"/>
</dbReference>
<reference evidence="5 6" key="1">
    <citation type="submission" date="2019-12" db="EMBL/GenBank/DDBJ databases">
        <title>Spirosoma sp. HMF4905 genome sequencing and assembly.</title>
        <authorList>
            <person name="Kang H."/>
            <person name="Cha I."/>
            <person name="Kim H."/>
            <person name="Joh K."/>
        </authorList>
    </citation>
    <scope>NUCLEOTIDE SEQUENCE [LARGE SCALE GENOMIC DNA]</scope>
    <source>
        <strain evidence="5 6">HMF4905</strain>
    </source>
</reference>
<evidence type="ECO:0000256" key="1">
    <source>
        <dbReference type="ARBA" id="ARBA00001426"/>
    </source>
</evidence>
<dbReference type="GO" id="GO:0008872">
    <property type="term" value="F:glucarate dehydratase activity"/>
    <property type="evidence" value="ECO:0007669"/>
    <property type="project" value="UniProtKB-EC"/>
</dbReference>
<evidence type="ECO:0000259" key="4">
    <source>
        <dbReference type="SMART" id="SM00922"/>
    </source>
</evidence>
<dbReference type="PANTHER" id="PTHR48080:SF4">
    <property type="entry name" value="GLUCARATE DEHYDRATASE"/>
    <property type="match status" value="1"/>
</dbReference>
<dbReference type="RefSeq" id="WP_157590511.1">
    <property type="nucleotide sequence ID" value="NZ_WPIN01000026.1"/>
</dbReference>
<dbReference type="SUPFAM" id="SSF54826">
    <property type="entry name" value="Enolase N-terminal domain-like"/>
    <property type="match status" value="1"/>
</dbReference>
<evidence type="ECO:0000313" key="6">
    <source>
        <dbReference type="Proteomes" id="UP000436006"/>
    </source>
</evidence>
<evidence type="ECO:0000256" key="2">
    <source>
        <dbReference type="ARBA" id="ARBA00005183"/>
    </source>
</evidence>
<dbReference type="InterPro" id="IPR029065">
    <property type="entry name" value="Enolase_C-like"/>
</dbReference>
<dbReference type="InterPro" id="IPR013342">
    <property type="entry name" value="Mandelate_racemase_C"/>
</dbReference>
<dbReference type="Gene3D" id="3.30.390.10">
    <property type="entry name" value="Enolase-like, N-terminal domain"/>
    <property type="match status" value="1"/>
</dbReference>
<dbReference type="InterPro" id="IPR013341">
    <property type="entry name" value="Mandelate_racemase_N_dom"/>
</dbReference>
<dbReference type="GO" id="GO:0016854">
    <property type="term" value="F:racemase and epimerase activity"/>
    <property type="evidence" value="ECO:0007669"/>
    <property type="project" value="UniProtKB-ARBA"/>
</dbReference>
<gene>
    <name evidence="5" type="ORF">GO755_37175</name>
</gene>
<proteinExistence type="predicted"/>
<evidence type="ECO:0000256" key="3">
    <source>
        <dbReference type="ARBA" id="ARBA00011973"/>
    </source>
</evidence>
<organism evidence="5 6">
    <name type="scientific">Spirosoma arboris</name>
    <dbReference type="NCBI Taxonomy" id="2682092"/>
    <lineage>
        <taxon>Bacteria</taxon>
        <taxon>Pseudomonadati</taxon>
        <taxon>Bacteroidota</taxon>
        <taxon>Cytophagia</taxon>
        <taxon>Cytophagales</taxon>
        <taxon>Cytophagaceae</taxon>
        <taxon>Spirosoma</taxon>
    </lineage>
</organism>
<dbReference type="SUPFAM" id="SSF51604">
    <property type="entry name" value="Enolase C-terminal domain-like"/>
    <property type="match status" value="1"/>
</dbReference>
<dbReference type="EMBL" id="WPIN01000026">
    <property type="protein sequence ID" value="MVM35707.1"/>
    <property type="molecule type" value="Genomic_DNA"/>
</dbReference>
<dbReference type="InterPro" id="IPR029017">
    <property type="entry name" value="Enolase-like_N"/>
</dbReference>
<name>A0A7K1SPK0_9BACT</name>
<comment type="caution">
    <text evidence="5">The sequence shown here is derived from an EMBL/GenBank/DDBJ whole genome shotgun (WGS) entry which is preliminary data.</text>
</comment>
<feature type="domain" description="Mandelate racemase/muconate lactonizing enzyme C-terminal" evidence="4">
    <location>
        <begin position="182"/>
        <end position="277"/>
    </location>
</feature>
<comment type="pathway">
    <text evidence="2">Carbohydrate acid metabolism; D-glucarate degradation; 2,5-dioxopentanoate from D-glucarate: step 1/2.</text>
</comment>
<protein>
    <recommendedName>
        <fullName evidence="3">glucarate dehydratase</fullName>
        <ecNumber evidence="3">4.2.1.40</ecNumber>
    </recommendedName>
</protein>
<dbReference type="InterPro" id="IPR034593">
    <property type="entry name" value="DgoD-like"/>
</dbReference>
<dbReference type="SFLD" id="SFLDG00055">
    <property type="entry name" value="glucarate_dehydratase"/>
    <property type="match status" value="1"/>
</dbReference>
<dbReference type="Gene3D" id="3.20.20.120">
    <property type="entry name" value="Enolase-like C-terminal domain"/>
    <property type="match status" value="1"/>
</dbReference>
<dbReference type="SFLD" id="SFLDS00001">
    <property type="entry name" value="Enolase"/>
    <property type="match status" value="1"/>
</dbReference>
<keyword evidence="6" id="KW-1185">Reference proteome</keyword>
<dbReference type="PANTHER" id="PTHR48080">
    <property type="entry name" value="D-GALACTONATE DEHYDRATASE-RELATED"/>
    <property type="match status" value="1"/>
</dbReference>
<dbReference type="InterPro" id="IPR036849">
    <property type="entry name" value="Enolase-like_C_sf"/>
</dbReference>
<dbReference type="SMART" id="SM00922">
    <property type="entry name" value="MR_MLE"/>
    <property type="match status" value="1"/>
</dbReference>
<dbReference type="Pfam" id="PF02746">
    <property type="entry name" value="MR_MLE_N"/>
    <property type="match status" value="1"/>
</dbReference>
<dbReference type="EC" id="4.2.1.40" evidence="3"/>
<dbReference type="AlphaFoldDB" id="A0A7K1SPK0"/>
<dbReference type="Pfam" id="PF13378">
    <property type="entry name" value="MR_MLE_C"/>
    <property type="match status" value="1"/>
</dbReference>
<evidence type="ECO:0000313" key="5">
    <source>
        <dbReference type="EMBL" id="MVM35707.1"/>
    </source>
</evidence>
<accession>A0A7K1SPK0</accession>
<comment type="catalytic activity">
    <reaction evidence="1">
        <text>D-glucarate = 5-dehydro-4-deoxy-D-glucarate + H2O</text>
        <dbReference type="Rhea" id="RHEA:14573"/>
        <dbReference type="ChEBI" id="CHEBI:15377"/>
        <dbReference type="ChEBI" id="CHEBI:30612"/>
        <dbReference type="ChEBI" id="CHEBI:42819"/>
        <dbReference type="EC" id="4.2.1.40"/>
    </reaction>
</comment>
<sequence length="434" mass="47347">MRNKPGPRIKEISITPIAIVDPPLLNAAGLHAPYALRTIVELVTDDGISGISEIPGNSAIDAALHDSRELLIGKDVFQLNEIRQVLVNRFGTETASQRGEAPWDQRKLVHIFSAIEVACMDIIGKVTNRPVVDLLGGKLRDRVPFAAYLFYKYEGAGGELGFNSDPNAVGWAAARQAAALDPVGIVAQAKAMCAEFGFQSIKLKGGVFEPQQEVDAMVALYDAFGPDVPLRVDPNALWTVETAIKYGKKMESILEYLEDPVRGQENMAKVRQAVKTPLATNMCTTSFDDIPGSIALGSEDIILSDHHFWGGLRSSITLAGICATFKRGLSMHSNSHLGISLAAMVHLGAALPEVPYALDTHYPWQSDEVITAGRFKFEEGSVLVPSEPGLGVELDRVTLAKLHQNYLDCGLTKRDDEIEMQKVQPGWTFQSVRW</sequence>